<dbReference type="HOGENOM" id="CLU_2747563_0_0_1"/>
<evidence type="ECO:0000256" key="4">
    <source>
        <dbReference type="PROSITE-ProRule" id="PRU00175"/>
    </source>
</evidence>
<evidence type="ECO:0000256" key="1">
    <source>
        <dbReference type="ARBA" id="ARBA00022723"/>
    </source>
</evidence>
<dbReference type="Gramene" id="OB03G28720.1">
    <property type="protein sequence ID" value="OB03G28720.1"/>
    <property type="gene ID" value="OB03G28720"/>
</dbReference>
<evidence type="ECO:0000313" key="7">
    <source>
        <dbReference type="Proteomes" id="UP000006038"/>
    </source>
</evidence>
<dbReference type="GO" id="GO:0008270">
    <property type="term" value="F:zinc ion binding"/>
    <property type="evidence" value="ECO:0007669"/>
    <property type="project" value="UniProtKB-KW"/>
</dbReference>
<dbReference type="SUPFAM" id="SSF57850">
    <property type="entry name" value="RING/U-box"/>
    <property type="match status" value="1"/>
</dbReference>
<dbReference type="Pfam" id="PF13639">
    <property type="entry name" value="zf-RING_2"/>
    <property type="match status" value="1"/>
</dbReference>
<keyword evidence="7" id="KW-1185">Reference proteome</keyword>
<dbReference type="eggNOG" id="KOG0800">
    <property type="taxonomic scope" value="Eukaryota"/>
</dbReference>
<keyword evidence="2 4" id="KW-0863">Zinc-finger</keyword>
<dbReference type="PROSITE" id="PS50089">
    <property type="entry name" value="ZF_RING_2"/>
    <property type="match status" value="1"/>
</dbReference>
<dbReference type="PANTHER" id="PTHR45931">
    <property type="entry name" value="SI:CH211-59O9.10"/>
    <property type="match status" value="1"/>
</dbReference>
<evidence type="ECO:0000313" key="6">
    <source>
        <dbReference type="EnsemblPlants" id="OB03G28720.1"/>
    </source>
</evidence>
<dbReference type="AlphaFoldDB" id="J3LP96"/>
<dbReference type="InterPro" id="IPR013083">
    <property type="entry name" value="Znf_RING/FYVE/PHD"/>
</dbReference>
<dbReference type="InterPro" id="IPR001841">
    <property type="entry name" value="Znf_RING"/>
</dbReference>
<feature type="domain" description="RING-type" evidence="5">
    <location>
        <begin position="14"/>
        <end position="55"/>
    </location>
</feature>
<sequence length="71" mass="7879">VAGDVDDQPLPEYCAICLDHGTAGAGWKETPCVHRFHGECLERWLRVHGTCPMCRRPVTVPPPPPAEEEED</sequence>
<proteinExistence type="predicted"/>
<accession>J3LP96</accession>
<dbReference type="GO" id="GO:0006511">
    <property type="term" value="P:ubiquitin-dependent protein catabolic process"/>
    <property type="evidence" value="ECO:0007669"/>
    <property type="project" value="TreeGrafter"/>
</dbReference>
<keyword evidence="1" id="KW-0479">Metal-binding</keyword>
<dbReference type="InterPro" id="IPR051834">
    <property type="entry name" value="RING_finger_E3_ligase"/>
</dbReference>
<dbReference type="SMART" id="SM00744">
    <property type="entry name" value="RINGv"/>
    <property type="match status" value="1"/>
</dbReference>
<dbReference type="PANTHER" id="PTHR45931:SF3">
    <property type="entry name" value="RING ZINC FINGER-CONTAINING PROTEIN"/>
    <property type="match status" value="1"/>
</dbReference>
<evidence type="ECO:0000259" key="5">
    <source>
        <dbReference type="PROSITE" id="PS50089"/>
    </source>
</evidence>
<dbReference type="GO" id="GO:0005634">
    <property type="term" value="C:nucleus"/>
    <property type="evidence" value="ECO:0007669"/>
    <property type="project" value="TreeGrafter"/>
</dbReference>
<evidence type="ECO:0000256" key="3">
    <source>
        <dbReference type="ARBA" id="ARBA00022833"/>
    </source>
</evidence>
<dbReference type="Gene3D" id="3.30.40.10">
    <property type="entry name" value="Zinc/RING finger domain, C3HC4 (zinc finger)"/>
    <property type="match status" value="1"/>
</dbReference>
<reference evidence="6" key="1">
    <citation type="journal article" date="2013" name="Nat. Commun.">
        <title>Whole-genome sequencing of Oryza brachyantha reveals mechanisms underlying Oryza genome evolution.</title>
        <authorList>
            <person name="Chen J."/>
            <person name="Huang Q."/>
            <person name="Gao D."/>
            <person name="Wang J."/>
            <person name="Lang Y."/>
            <person name="Liu T."/>
            <person name="Li B."/>
            <person name="Bai Z."/>
            <person name="Luis Goicoechea J."/>
            <person name="Liang C."/>
            <person name="Chen C."/>
            <person name="Zhang W."/>
            <person name="Sun S."/>
            <person name="Liao Y."/>
            <person name="Zhang X."/>
            <person name="Yang L."/>
            <person name="Song C."/>
            <person name="Wang M."/>
            <person name="Shi J."/>
            <person name="Liu G."/>
            <person name="Liu J."/>
            <person name="Zhou H."/>
            <person name="Zhou W."/>
            <person name="Yu Q."/>
            <person name="An N."/>
            <person name="Chen Y."/>
            <person name="Cai Q."/>
            <person name="Wang B."/>
            <person name="Liu B."/>
            <person name="Min J."/>
            <person name="Huang Y."/>
            <person name="Wu H."/>
            <person name="Li Z."/>
            <person name="Zhang Y."/>
            <person name="Yin Y."/>
            <person name="Song W."/>
            <person name="Jiang J."/>
            <person name="Jackson S.A."/>
            <person name="Wing R.A."/>
            <person name="Wang J."/>
            <person name="Chen M."/>
        </authorList>
    </citation>
    <scope>NUCLEOTIDE SEQUENCE [LARGE SCALE GENOMIC DNA]</scope>
    <source>
        <strain evidence="6">cv. IRGC 101232</strain>
    </source>
</reference>
<dbReference type="GO" id="GO:0061630">
    <property type="term" value="F:ubiquitin protein ligase activity"/>
    <property type="evidence" value="ECO:0007669"/>
    <property type="project" value="TreeGrafter"/>
</dbReference>
<dbReference type="InterPro" id="IPR011016">
    <property type="entry name" value="Znf_RING-CH"/>
</dbReference>
<evidence type="ECO:0000256" key="2">
    <source>
        <dbReference type="ARBA" id="ARBA00022771"/>
    </source>
</evidence>
<keyword evidence="3" id="KW-0862">Zinc</keyword>
<dbReference type="Proteomes" id="UP000006038">
    <property type="component" value="Chromosome 3"/>
</dbReference>
<organism evidence="6">
    <name type="scientific">Oryza brachyantha</name>
    <name type="common">malo sina</name>
    <dbReference type="NCBI Taxonomy" id="4533"/>
    <lineage>
        <taxon>Eukaryota</taxon>
        <taxon>Viridiplantae</taxon>
        <taxon>Streptophyta</taxon>
        <taxon>Embryophyta</taxon>
        <taxon>Tracheophyta</taxon>
        <taxon>Spermatophyta</taxon>
        <taxon>Magnoliopsida</taxon>
        <taxon>Liliopsida</taxon>
        <taxon>Poales</taxon>
        <taxon>Poaceae</taxon>
        <taxon>BOP clade</taxon>
        <taxon>Oryzoideae</taxon>
        <taxon>Oryzeae</taxon>
        <taxon>Oryzinae</taxon>
        <taxon>Oryza</taxon>
    </lineage>
</organism>
<dbReference type="EnsemblPlants" id="OB03G28720.1">
    <property type="protein sequence ID" value="OB03G28720.1"/>
    <property type="gene ID" value="OB03G28720"/>
</dbReference>
<reference evidence="6" key="2">
    <citation type="submission" date="2013-04" db="UniProtKB">
        <authorList>
            <consortium name="EnsemblPlants"/>
        </authorList>
    </citation>
    <scope>IDENTIFICATION</scope>
</reference>
<protein>
    <recommendedName>
        <fullName evidence="5">RING-type domain-containing protein</fullName>
    </recommendedName>
</protein>
<name>J3LP96_ORYBR</name>
<dbReference type="OMA" id="HADEECP"/>
<dbReference type="SMART" id="SM00184">
    <property type="entry name" value="RING"/>
    <property type="match status" value="1"/>
</dbReference>